<feature type="transmembrane region" description="Helical" evidence="2">
    <location>
        <begin position="1240"/>
        <end position="1263"/>
    </location>
</feature>
<feature type="region of interest" description="Disordered" evidence="1">
    <location>
        <begin position="1088"/>
        <end position="1120"/>
    </location>
</feature>
<feature type="domain" description="DUF6535" evidence="3">
    <location>
        <begin position="1145"/>
        <end position="1324"/>
    </location>
</feature>
<evidence type="ECO:0000313" key="5">
    <source>
        <dbReference type="Proteomes" id="UP001212997"/>
    </source>
</evidence>
<feature type="transmembrane region" description="Helical" evidence="2">
    <location>
        <begin position="326"/>
        <end position="349"/>
    </location>
</feature>
<feature type="region of interest" description="Disordered" evidence="1">
    <location>
        <begin position="990"/>
        <end position="1076"/>
    </location>
</feature>
<gene>
    <name evidence="4" type="ORF">NLI96_g8538</name>
</gene>
<reference evidence="4" key="1">
    <citation type="submission" date="2022-07" db="EMBL/GenBank/DDBJ databases">
        <title>Genome Sequence of Physisporinus lineatus.</title>
        <authorList>
            <person name="Buettner E."/>
        </authorList>
    </citation>
    <scope>NUCLEOTIDE SEQUENCE</scope>
    <source>
        <strain evidence="4">VT162</strain>
    </source>
</reference>
<feature type="transmembrane region" description="Helical" evidence="2">
    <location>
        <begin position="1329"/>
        <end position="1354"/>
    </location>
</feature>
<sequence>MDSNSDPAESKNTPLKFPTLSMHSDRPGSARRKRKSRSLSSHKSTYSAERSEAEVPQKDEDGKPHDAKVKTVGLAEGSSLPSKHADGSIPVNNLDSSLQTLISLLQEHLVSSKQVPGKQQTDNSGHVDRQKEEEMEEEKEEAEIPEVERDCRRLEKQCSDVVPKPVETDPWPELSDILRKHDEDQVKAQNENIDTLLVLSGLFSAVVATLSIEGLKQLQRDPTDTTVQLLQQISMQLSSLSINSGFINSTYIPPPPSPFTPSPNAVAVNVLWFISLALSLITASLGMLVKQWFREFLAKSNVSPEQCCQVRQFRIPGLRKYRVAEIAGFLPIILQTALVLFFIGLILFIRPIHTSVANFISVVVGIWLSFIVITTLLPLFSPSCPYKTPILKSIFFHTRTRMSRLYEWGKDSVIGSHFHFLPNQLFVEESTSDMSVETRIAVLRETFETFRDTQSLSIVIRCIDLNLPRASLRMITLFVERMHGSEVTLSSDLGKLFEQVQFRLLLKSIVDCLRKVLIPALRKDDPTRLTQNDAAATVLLPSSVCLNCLSIPHDPRFTSSLILLKAGLPSRKLPKTIDKNRRTTGDDGSQWWKDQFSRLTGRLAESLQSISYPEAGVATLDVFQAQCTLDMAMRLHTKVPGIVDKSLFQALHDCSIKMFGIEAKYRYWYENGDIRRRDDAPATDDVPGNIPDADWKKLLDEKEGSSVPDSDEMLQRKPRNLLSVYSLSDEAWLKRQQRESEHSSWHALEIKPSLPSIRLHDIEACISLLAAHGIVAACTACLTSELPLSSHYSGHDSESNVLQRPYWACGPQEAIHRQEQADARSLRDRDFMKAIVPRAILYPTAFWRRRKLRKGALPVFWRDAGLSSGKNLIQGIPPELGALILVDQGPRNTSTTSSLRSQPAARFRLWAVWTHSATSTYRTGIDDAGYPKKDVWHTLHGLFYGRSLTRTRRASPAIQIVAGACLQGKMCLLPPLFLSLQDPAEMATASEMSTYESNTQKSPSPSRRSSRSNRTKRTSRSSSSKRARSAENEITEVHQPAQGDGTPKGEHEPVDSGRVSPLLSKPPSQSNASNINTPSLDAAVISQPNQTTQVSGGELHNACDAPKNRSGEGDEEKVTSAERFCRKKEKEFPQIILKPENANAWPKLSDTLREHDEDRVETHNENIDTLLVLSGLFSAVVTTLIIEALKRLQQDPADTTAQLLLQISMQLTSLSVNPGFINSTYIPPQPLPFSPPPNSVLVVILWSIALVLSLVTASLGMLVKQWLREFLSKSNVSPEQCCQVRLFRIPGLRKYKVAEIAGLLPILLQIALVLFFVALILFVQSIHTSVAIAISVVVGIWLIFVVGATLLPIFSPSCPYKTPFLKAAFLWIRNRLAQMARTSLVKLVFPKLPNPLFVEERTDVITVETKVEVLKEAYETFHDIQSWEIATCCVDLNSPRESLQMLYGFVKRMHDSEINPLSDLGDLFDQARLRFLLISIVSCLRQLSVFAVKDGFTRWELTDVVQLVTFHKLYRAFKASWGSDAALDDMADLLTSPEHILSICRSHAQFASSYILSISGLSPDDLPEKIGHNEMWNVAKYAASALDGGSANGNGAGFKCSDSLPHLLEICRISFLCAGRTTEDGCWWWEDHFFRFKFRLVKSLLSISYSERYVDPEVVFRAQCTLDMAMRLRMKVPSIVDESLCRALHECSIKSFTALANSVDWYEGGDIKRRYNGPAIDDAPSDVPDADWKKLLDKKEEHVGIQIRDDGNYGDEWYDDDLQNSCKQRIEFMWSKLSEYHERGFRQVFNEFEVEPKT</sequence>
<dbReference type="Proteomes" id="UP001212997">
    <property type="component" value="Unassembled WGS sequence"/>
</dbReference>
<feature type="region of interest" description="Disordered" evidence="1">
    <location>
        <begin position="1"/>
        <end position="92"/>
    </location>
</feature>
<keyword evidence="2" id="KW-0812">Transmembrane</keyword>
<dbReference type="EMBL" id="JANAWD010000391">
    <property type="protein sequence ID" value="KAJ3480168.1"/>
    <property type="molecule type" value="Genomic_DNA"/>
</dbReference>
<feature type="compositionally biased region" description="Low complexity" evidence="1">
    <location>
        <begin position="38"/>
        <end position="47"/>
    </location>
</feature>
<feature type="compositionally biased region" description="Basic and acidic residues" evidence="1">
    <location>
        <begin position="1106"/>
        <end position="1120"/>
    </location>
</feature>
<evidence type="ECO:0000256" key="1">
    <source>
        <dbReference type="SAM" id="MobiDB-lite"/>
    </source>
</evidence>
<dbReference type="InterPro" id="IPR045338">
    <property type="entry name" value="DUF6535"/>
</dbReference>
<feature type="compositionally biased region" description="Polar residues" evidence="1">
    <location>
        <begin position="1"/>
        <end position="13"/>
    </location>
</feature>
<keyword evidence="2" id="KW-1133">Transmembrane helix</keyword>
<keyword evidence="5" id="KW-1185">Reference proteome</keyword>
<feature type="transmembrane region" description="Helical" evidence="2">
    <location>
        <begin position="266"/>
        <end position="289"/>
    </location>
</feature>
<feature type="transmembrane region" description="Helical" evidence="2">
    <location>
        <begin position="1300"/>
        <end position="1323"/>
    </location>
</feature>
<evidence type="ECO:0000256" key="2">
    <source>
        <dbReference type="SAM" id="Phobius"/>
    </source>
</evidence>
<feature type="transmembrane region" description="Helical" evidence="2">
    <location>
        <begin position="356"/>
        <end position="380"/>
    </location>
</feature>
<feature type="compositionally biased region" description="Acidic residues" evidence="1">
    <location>
        <begin position="133"/>
        <end position="145"/>
    </location>
</feature>
<dbReference type="Pfam" id="PF20153">
    <property type="entry name" value="DUF6535"/>
    <property type="match status" value="2"/>
</dbReference>
<feature type="compositionally biased region" description="Basic residues" evidence="1">
    <location>
        <begin position="1008"/>
        <end position="1027"/>
    </location>
</feature>
<evidence type="ECO:0000313" key="4">
    <source>
        <dbReference type="EMBL" id="KAJ3480168.1"/>
    </source>
</evidence>
<feature type="domain" description="DUF6535" evidence="3">
    <location>
        <begin position="171"/>
        <end position="349"/>
    </location>
</feature>
<feature type="compositionally biased region" description="Basic and acidic residues" evidence="1">
    <location>
        <begin position="49"/>
        <end position="69"/>
    </location>
</feature>
<evidence type="ECO:0000259" key="3">
    <source>
        <dbReference type="Pfam" id="PF20153"/>
    </source>
</evidence>
<comment type="caution">
    <text evidence="4">The sequence shown here is derived from an EMBL/GenBank/DDBJ whole genome shotgun (WGS) entry which is preliminary data.</text>
</comment>
<organism evidence="4 5">
    <name type="scientific">Meripilus lineatus</name>
    <dbReference type="NCBI Taxonomy" id="2056292"/>
    <lineage>
        <taxon>Eukaryota</taxon>
        <taxon>Fungi</taxon>
        <taxon>Dikarya</taxon>
        <taxon>Basidiomycota</taxon>
        <taxon>Agaricomycotina</taxon>
        <taxon>Agaricomycetes</taxon>
        <taxon>Polyporales</taxon>
        <taxon>Meripilaceae</taxon>
        <taxon>Meripilus</taxon>
    </lineage>
</organism>
<keyword evidence="2" id="KW-0472">Membrane</keyword>
<accession>A0AAD5UX56</accession>
<feature type="compositionally biased region" description="Polar residues" evidence="1">
    <location>
        <begin position="111"/>
        <end position="124"/>
    </location>
</feature>
<proteinExistence type="predicted"/>
<feature type="region of interest" description="Disordered" evidence="1">
    <location>
        <begin position="111"/>
        <end position="148"/>
    </location>
</feature>
<feature type="compositionally biased region" description="Polar residues" evidence="1">
    <location>
        <begin position="990"/>
        <end position="1001"/>
    </location>
</feature>
<feature type="compositionally biased region" description="Polar residues" evidence="1">
    <location>
        <begin position="1066"/>
        <end position="1076"/>
    </location>
</feature>
<name>A0AAD5UX56_9APHY</name>
<protein>
    <recommendedName>
        <fullName evidence="3">DUF6535 domain-containing protein</fullName>
    </recommendedName>
</protein>